<reference evidence="2 3" key="1">
    <citation type="journal article" date="2017" name="Curr. Biol.">
        <title>Genome architecture and evolution of a unichromosomal asexual nematode.</title>
        <authorList>
            <person name="Fradin H."/>
            <person name="Zegar C."/>
            <person name="Gutwein M."/>
            <person name="Lucas J."/>
            <person name="Kovtun M."/>
            <person name="Corcoran D."/>
            <person name="Baugh L.R."/>
            <person name="Kiontke K."/>
            <person name="Gunsalus K."/>
            <person name="Fitch D.H."/>
            <person name="Piano F."/>
        </authorList>
    </citation>
    <scope>NUCLEOTIDE SEQUENCE [LARGE SCALE GENOMIC DNA]</scope>
    <source>
        <strain evidence="2">PF1309</strain>
    </source>
</reference>
<protein>
    <submittedName>
        <fullName evidence="2">Uncharacterized protein</fullName>
    </submittedName>
</protein>
<evidence type="ECO:0000313" key="2">
    <source>
        <dbReference type="EMBL" id="PAV93228.1"/>
    </source>
</evidence>
<dbReference type="EMBL" id="LIAE01005587">
    <property type="protein sequence ID" value="PAV93228.1"/>
    <property type="molecule type" value="Genomic_DNA"/>
</dbReference>
<comment type="caution">
    <text evidence="2">The sequence shown here is derived from an EMBL/GenBank/DDBJ whole genome shotgun (WGS) entry which is preliminary data.</text>
</comment>
<dbReference type="AlphaFoldDB" id="A0A2A2M442"/>
<feature type="region of interest" description="Disordered" evidence="1">
    <location>
        <begin position="130"/>
        <end position="170"/>
    </location>
</feature>
<evidence type="ECO:0000256" key="1">
    <source>
        <dbReference type="SAM" id="MobiDB-lite"/>
    </source>
</evidence>
<keyword evidence="3" id="KW-1185">Reference proteome</keyword>
<proteinExistence type="predicted"/>
<feature type="compositionally biased region" description="Basic and acidic residues" evidence="1">
    <location>
        <begin position="21"/>
        <end position="71"/>
    </location>
</feature>
<accession>A0A2A2M442</accession>
<feature type="compositionally biased region" description="Basic residues" evidence="1">
    <location>
        <begin position="147"/>
        <end position="157"/>
    </location>
</feature>
<organism evidence="2 3">
    <name type="scientific">Diploscapter pachys</name>
    <dbReference type="NCBI Taxonomy" id="2018661"/>
    <lineage>
        <taxon>Eukaryota</taxon>
        <taxon>Metazoa</taxon>
        <taxon>Ecdysozoa</taxon>
        <taxon>Nematoda</taxon>
        <taxon>Chromadorea</taxon>
        <taxon>Rhabditida</taxon>
        <taxon>Rhabditina</taxon>
        <taxon>Rhabditomorpha</taxon>
        <taxon>Rhabditoidea</taxon>
        <taxon>Rhabditidae</taxon>
        <taxon>Diploscapter</taxon>
    </lineage>
</organism>
<dbReference type="Proteomes" id="UP000218231">
    <property type="component" value="Unassembled WGS sequence"/>
</dbReference>
<feature type="compositionally biased region" description="Basic and acidic residues" evidence="1">
    <location>
        <begin position="130"/>
        <end position="146"/>
    </location>
</feature>
<evidence type="ECO:0000313" key="3">
    <source>
        <dbReference type="Proteomes" id="UP000218231"/>
    </source>
</evidence>
<gene>
    <name evidence="2" type="ORF">WR25_12059</name>
</gene>
<feature type="region of interest" description="Disordered" evidence="1">
    <location>
        <begin position="1"/>
        <end position="99"/>
    </location>
</feature>
<sequence length="170" mass="19327">MAAGLTRLGSTDPSPPTRMARQPDAEQRHGGDEDREGDDLRRAAHRDDVGRDEQPAELHDHGDQRHQEQRPGQRRPQHQRERGCQAAAGREGVDAIVPDREARIQPSVISVRRPHRFRAQADLLDAGEHAHCAPDDQNHHNDGEPHRCRRMPRHAPRRNVSPARQPRHRA</sequence>
<name>A0A2A2M442_9BILA</name>